<reference evidence="12 13" key="1">
    <citation type="submission" date="2020-05" db="EMBL/GenBank/DDBJ databases">
        <title>Sulfurimonas marisnigri, sp. nov., and Sulfurimonas baltica, sp. nov., manganese oxide reducing chemolithoautotrophs of the class Epsilonproteobacteria isolated from the pelagic redoxclines of the Black and Baltic Seas and emended description of the genus Sulfurimonas.</title>
        <authorList>
            <person name="Henkel J.V."/>
            <person name="Laudan C."/>
            <person name="Werner J."/>
            <person name="Neu T."/>
            <person name="Plewe S."/>
            <person name="Sproer C."/>
            <person name="Bunk B."/>
            <person name="Schulz-Vogt H.N."/>
        </authorList>
    </citation>
    <scope>NUCLEOTIDE SEQUENCE [LARGE SCALE GENOMIC DNA]</scope>
    <source>
        <strain evidence="12 13">GD2</strain>
    </source>
</reference>
<evidence type="ECO:0000256" key="5">
    <source>
        <dbReference type="ARBA" id="ARBA00022519"/>
    </source>
</evidence>
<feature type="transmembrane region" description="Helical" evidence="11">
    <location>
        <begin position="200"/>
        <end position="222"/>
    </location>
</feature>
<proteinExistence type="inferred from homology"/>
<keyword evidence="4" id="KW-1003">Cell membrane</keyword>
<evidence type="ECO:0000256" key="7">
    <source>
        <dbReference type="ARBA" id="ARBA00022833"/>
    </source>
</evidence>
<dbReference type="GO" id="GO:0000287">
    <property type="term" value="F:magnesium ion binding"/>
    <property type="evidence" value="ECO:0007669"/>
    <property type="project" value="TreeGrafter"/>
</dbReference>
<evidence type="ECO:0000256" key="3">
    <source>
        <dbReference type="ARBA" id="ARBA00022448"/>
    </source>
</evidence>
<feature type="transmembrane region" description="Helical" evidence="11">
    <location>
        <begin position="234"/>
        <end position="256"/>
    </location>
</feature>
<keyword evidence="5" id="KW-0997">Cell inner membrane</keyword>
<protein>
    <submittedName>
        <fullName evidence="12">Magnesium transporter</fullName>
    </submittedName>
</protein>
<keyword evidence="3" id="KW-0813">Transport</keyword>
<dbReference type="InterPro" id="IPR002523">
    <property type="entry name" value="MgTranspt_CorA/ZnTranspt_ZntB"/>
</dbReference>
<keyword evidence="10 11" id="KW-0472">Membrane</keyword>
<dbReference type="EMBL" id="CP054492">
    <property type="protein sequence ID" value="QOY52994.1"/>
    <property type="molecule type" value="Genomic_DNA"/>
</dbReference>
<gene>
    <name evidence="12" type="ORF">HUE88_04740</name>
</gene>
<evidence type="ECO:0000313" key="12">
    <source>
        <dbReference type="EMBL" id="QOY52994.1"/>
    </source>
</evidence>
<organism evidence="12 13">
    <name type="scientific">Candidatus Sulfurimonas baltica</name>
    <dbReference type="NCBI Taxonomy" id="2740404"/>
    <lineage>
        <taxon>Bacteria</taxon>
        <taxon>Pseudomonadati</taxon>
        <taxon>Campylobacterota</taxon>
        <taxon>Epsilonproteobacteria</taxon>
        <taxon>Campylobacterales</taxon>
        <taxon>Sulfurimonadaceae</taxon>
        <taxon>Sulfurimonas</taxon>
    </lineage>
</organism>
<dbReference type="GO" id="GO:0005886">
    <property type="term" value="C:plasma membrane"/>
    <property type="evidence" value="ECO:0007669"/>
    <property type="project" value="UniProtKB-SubCell"/>
</dbReference>
<evidence type="ECO:0000256" key="2">
    <source>
        <dbReference type="ARBA" id="ARBA00009765"/>
    </source>
</evidence>
<keyword evidence="7" id="KW-0862">Zinc</keyword>
<evidence type="ECO:0000256" key="10">
    <source>
        <dbReference type="ARBA" id="ARBA00023136"/>
    </source>
</evidence>
<dbReference type="PANTHER" id="PTHR46494">
    <property type="entry name" value="CORA FAMILY METAL ION TRANSPORTER (EUROFUNG)"/>
    <property type="match status" value="1"/>
</dbReference>
<evidence type="ECO:0000256" key="9">
    <source>
        <dbReference type="ARBA" id="ARBA00023065"/>
    </source>
</evidence>
<dbReference type="SUPFAM" id="SSF144083">
    <property type="entry name" value="Magnesium transport protein CorA, transmembrane region"/>
    <property type="match status" value="1"/>
</dbReference>
<dbReference type="AlphaFoldDB" id="A0A7S7RNX1"/>
<evidence type="ECO:0000256" key="1">
    <source>
        <dbReference type="ARBA" id="ARBA00004651"/>
    </source>
</evidence>
<evidence type="ECO:0000256" key="6">
    <source>
        <dbReference type="ARBA" id="ARBA00022692"/>
    </source>
</evidence>
<dbReference type="Gene3D" id="1.20.58.340">
    <property type="entry name" value="Magnesium transport protein CorA, transmembrane region"/>
    <property type="match status" value="2"/>
</dbReference>
<dbReference type="KEGG" id="sbal:HUE88_04740"/>
<dbReference type="InterPro" id="IPR045863">
    <property type="entry name" value="CorA_TM1_TM2"/>
</dbReference>
<comment type="subcellular location">
    <subcellularLocation>
        <location evidence="1">Cell membrane</location>
        <topology evidence="1">Multi-pass membrane protein</topology>
    </subcellularLocation>
</comment>
<dbReference type="Proteomes" id="UP000593994">
    <property type="component" value="Chromosome"/>
</dbReference>
<dbReference type="Pfam" id="PF01544">
    <property type="entry name" value="CorA"/>
    <property type="match status" value="1"/>
</dbReference>
<keyword evidence="9" id="KW-0406">Ion transport</keyword>
<accession>A0A7S7RNX1</accession>
<dbReference type="GO" id="GO:0015095">
    <property type="term" value="F:magnesium ion transmembrane transporter activity"/>
    <property type="evidence" value="ECO:0007669"/>
    <property type="project" value="TreeGrafter"/>
</dbReference>
<dbReference type="InterPro" id="IPR045861">
    <property type="entry name" value="CorA_cytoplasmic_dom"/>
</dbReference>
<dbReference type="GO" id="GO:0015087">
    <property type="term" value="F:cobalt ion transmembrane transporter activity"/>
    <property type="evidence" value="ECO:0007669"/>
    <property type="project" value="TreeGrafter"/>
</dbReference>
<keyword evidence="8 11" id="KW-1133">Transmembrane helix</keyword>
<dbReference type="RefSeq" id="WP_194371620.1">
    <property type="nucleotide sequence ID" value="NZ_CP054492.1"/>
</dbReference>
<name>A0A7S7RNX1_9BACT</name>
<evidence type="ECO:0000256" key="11">
    <source>
        <dbReference type="SAM" id="Phobius"/>
    </source>
</evidence>
<evidence type="ECO:0000256" key="8">
    <source>
        <dbReference type="ARBA" id="ARBA00022989"/>
    </source>
</evidence>
<dbReference type="SUPFAM" id="SSF143865">
    <property type="entry name" value="CorA soluble domain-like"/>
    <property type="match status" value="1"/>
</dbReference>
<dbReference type="PANTHER" id="PTHR46494:SF3">
    <property type="entry name" value="ZINC TRANSPORT PROTEIN ZNTB"/>
    <property type="match status" value="1"/>
</dbReference>
<comment type="similarity">
    <text evidence="2">Belongs to the CorA metal ion transporter (MIT) (TC 1.A.35) family.</text>
</comment>
<keyword evidence="13" id="KW-1185">Reference proteome</keyword>
<dbReference type="GO" id="GO:0050897">
    <property type="term" value="F:cobalt ion binding"/>
    <property type="evidence" value="ECO:0007669"/>
    <property type="project" value="TreeGrafter"/>
</dbReference>
<sequence>MENLEQLIDTLHLEDLANELHPSFFDENDGYDMLIVRLPVIKDKLEVNSTGFVLTSNSSYMYDKNKKTFKDIGDRFGGPHKITDSILDGFLKSFTGYQDKVVDMEELLYDDNVTDDFMKNWLDLKRDILRIERVLLRASLIMSEVIEAYNKEESFPINSYIDLHEHMERTKRSAELQLSKLDYIYNFYTARTNEKMNKMVYLLTLISAVFLPLNLVVGFFGMNTSGLPFADGKSGTVSAVLLMVSLLTVTSGVLYFSKGKTDKG</sequence>
<keyword evidence="6 11" id="KW-0812">Transmembrane</keyword>
<evidence type="ECO:0000313" key="13">
    <source>
        <dbReference type="Proteomes" id="UP000593994"/>
    </source>
</evidence>
<evidence type="ECO:0000256" key="4">
    <source>
        <dbReference type="ARBA" id="ARBA00022475"/>
    </source>
</evidence>